<comment type="caution">
    <text evidence="5">Lacks conserved residue(s) required for the propagation of feature annotation.</text>
</comment>
<evidence type="ECO:0000256" key="2">
    <source>
        <dbReference type="ARBA" id="ARBA00022670"/>
    </source>
</evidence>
<evidence type="ECO:0000313" key="9">
    <source>
        <dbReference type="EMBL" id="KAK9420104.1"/>
    </source>
</evidence>
<dbReference type="InterPro" id="IPR023828">
    <property type="entry name" value="Peptidase_S8_Ser-AS"/>
</dbReference>
<comment type="caution">
    <text evidence="9">The sequence shown here is derived from an EMBL/GenBank/DDBJ whole genome shotgun (WGS) entry which is preliminary data.</text>
</comment>
<reference evidence="9 10" key="1">
    <citation type="journal article" date="2024" name="J. Plant Pathol.">
        <title>Sequence and assembly of the genome of Seiridium unicorne, isolate CBS 538.82, causal agent of cypress canker disease.</title>
        <authorList>
            <person name="Scali E."/>
            <person name="Rocca G.D."/>
            <person name="Danti R."/>
            <person name="Garbelotto M."/>
            <person name="Barberini S."/>
            <person name="Baroncelli R."/>
            <person name="Emiliani G."/>
        </authorList>
    </citation>
    <scope>NUCLEOTIDE SEQUENCE [LARGE SCALE GENOMIC DNA]</scope>
    <source>
        <strain evidence="9 10">BM-138-508</strain>
    </source>
</reference>
<dbReference type="Gene3D" id="3.40.50.200">
    <property type="entry name" value="Peptidase S8/S53 domain"/>
    <property type="match status" value="1"/>
</dbReference>
<dbReference type="InterPro" id="IPR000209">
    <property type="entry name" value="Peptidase_S8/S53_dom"/>
</dbReference>
<keyword evidence="3" id="KW-0378">Hydrolase</keyword>
<sequence length="758" mass="82546">MAFLLPLSMALLGLNTWTIAADVPRASRQPALGKAFYTLFPKQGIDLSATEKFVKSITDADDLLPWADISDTLVSWTVEASPDEIETLKSNDGIGRVVYTNSPTKREDVKNYIVHPVDGYNKVQCNATQLFLENLIKPHQLTPPLVHFRSGELHIWAVKLTKDQRDAAAKEPGVLSIEDDRELKSHRATAPETSRLPQLSDPQIAERELHYETQLDAVQELRFVSQPTSVPDISKLKNYVYESHQGEGIYIYHVEQGVAYKTQHAEFPNVVPDNDHIRTKLARLTVSDPSVDASEGSHSTCTAIKAVGATYGSSKKAKLVVVKMAANLLSELLDAINEVANDIYHKPDRKKKSVVTISLSSGIPAGTLNERKLKGYLKDLFDFDVPVVVASGNDAEEEGRSDVDEIPAIWAEDEFPLIVVGSVNAAGARSTFSQGGTHLTVHAPGEDTTCLYKAGNTLKTGSGTSFATPLTAGQIANLLSYDDPPFDMSDGKVVANVRNYVASDQFGWVRDKVLAVWNGVDEAHNPPVVSSGDSSGTTAPPLHKQCTGLDSRKYVGRDELKRIIDKEFCPTAVEQKTLDSGSAAIMRSYNSGKMDAVAVAIEWLPNIQFEPNPDDCHKYLLQEIVDGCDGDDPHNPENFKGGGLLSVGDVTYRITPLTLRQPPKNGKQGGCDCTYNFADTRCWVWGSGWASADQGSALKGQLKDCALFPTGWTFDYGLGDDGREWSADFLVGIGQRDCVTEAAKESGANTDFVCHGNG</sequence>
<keyword evidence="10" id="KW-1185">Reference proteome</keyword>
<name>A0ABR2V0J0_9PEZI</name>
<evidence type="ECO:0000256" key="5">
    <source>
        <dbReference type="PROSITE-ProRule" id="PRU01240"/>
    </source>
</evidence>
<evidence type="ECO:0000259" key="8">
    <source>
        <dbReference type="Pfam" id="PF00082"/>
    </source>
</evidence>
<evidence type="ECO:0000256" key="6">
    <source>
        <dbReference type="SAM" id="MobiDB-lite"/>
    </source>
</evidence>
<gene>
    <name evidence="9" type="ORF">SUNI508_06632</name>
</gene>
<dbReference type="PROSITE" id="PS00138">
    <property type="entry name" value="SUBTILASE_SER"/>
    <property type="match status" value="1"/>
</dbReference>
<proteinExistence type="inferred from homology"/>
<dbReference type="Pfam" id="PF18647">
    <property type="entry name" value="Fungal_lectin_2"/>
    <property type="match status" value="1"/>
</dbReference>
<feature type="domain" description="Peptidase S8/S53" evidence="8">
    <location>
        <begin position="285"/>
        <end position="481"/>
    </location>
</feature>
<dbReference type="Proteomes" id="UP001408356">
    <property type="component" value="Unassembled WGS sequence"/>
</dbReference>
<keyword evidence="7" id="KW-0732">Signal</keyword>
<organism evidence="9 10">
    <name type="scientific">Seiridium unicorne</name>
    <dbReference type="NCBI Taxonomy" id="138068"/>
    <lineage>
        <taxon>Eukaryota</taxon>
        <taxon>Fungi</taxon>
        <taxon>Dikarya</taxon>
        <taxon>Ascomycota</taxon>
        <taxon>Pezizomycotina</taxon>
        <taxon>Sordariomycetes</taxon>
        <taxon>Xylariomycetidae</taxon>
        <taxon>Amphisphaeriales</taxon>
        <taxon>Sporocadaceae</taxon>
        <taxon>Seiridium</taxon>
    </lineage>
</organism>
<protein>
    <submittedName>
        <fullName evidence="9">Peptidase S8/S53 domain-containing protein</fullName>
    </submittedName>
</protein>
<dbReference type="Pfam" id="PF00082">
    <property type="entry name" value="Peptidase_S8"/>
    <property type="match status" value="1"/>
</dbReference>
<dbReference type="InterPro" id="IPR036852">
    <property type="entry name" value="Peptidase_S8/S53_dom_sf"/>
</dbReference>
<feature type="signal peptide" evidence="7">
    <location>
        <begin position="1"/>
        <end position="20"/>
    </location>
</feature>
<dbReference type="PANTHER" id="PTHR43806:SF58">
    <property type="entry name" value="ALKALINE PROTEASE 1-RELATED"/>
    <property type="match status" value="1"/>
</dbReference>
<accession>A0ABR2V0J0</accession>
<dbReference type="PROSITE" id="PS51892">
    <property type="entry name" value="SUBTILASE"/>
    <property type="match status" value="1"/>
</dbReference>
<keyword evidence="4" id="KW-0720">Serine protease</keyword>
<dbReference type="InterPro" id="IPR050131">
    <property type="entry name" value="Peptidase_S8_subtilisin-like"/>
</dbReference>
<dbReference type="SUPFAM" id="SSF52743">
    <property type="entry name" value="Subtilisin-like"/>
    <property type="match status" value="1"/>
</dbReference>
<evidence type="ECO:0000313" key="10">
    <source>
        <dbReference type="Proteomes" id="UP001408356"/>
    </source>
</evidence>
<evidence type="ECO:0000256" key="3">
    <source>
        <dbReference type="ARBA" id="ARBA00022801"/>
    </source>
</evidence>
<feature type="region of interest" description="Disordered" evidence="6">
    <location>
        <begin position="171"/>
        <end position="201"/>
    </location>
</feature>
<keyword evidence="2" id="KW-0645">Protease</keyword>
<dbReference type="PANTHER" id="PTHR43806">
    <property type="entry name" value="PEPTIDASE S8"/>
    <property type="match status" value="1"/>
</dbReference>
<feature type="compositionally biased region" description="Polar residues" evidence="6">
    <location>
        <begin position="191"/>
        <end position="201"/>
    </location>
</feature>
<evidence type="ECO:0000256" key="4">
    <source>
        <dbReference type="ARBA" id="ARBA00022825"/>
    </source>
</evidence>
<evidence type="ECO:0000256" key="1">
    <source>
        <dbReference type="ARBA" id="ARBA00011073"/>
    </source>
</evidence>
<feature type="chain" id="PRO_5045248252" evidence="7">
    <location>
        <begin position="21"/>
        <end position="758"/>
    </location>
</feature>
<comment type="similarity">
    <text evidence="1 5">Belongs to the peptidase S8 family.</text>
</comment>
<evidence type="ECO:0000256" key="7">
    <source>
        <dbReference type="SAM" id="SignalP"/>
    </source>
</evidence>
<dbReference type="EMBL" id="JARVKF010000257">
    <property type="protein sequence ID" value="KAK9420104.1"/>
    <property type="molecule type" value="Genomic_DNA"/>
</dbReference>